<name>A0A507D911_9FUNG</name>
<dbReference type="AlphaFoldDB" id="A0A507D911"/>
<comment type="caution">
    <text evidence="3">The sequence shown here is derived from an EMBL/GenBank/DDBJ whole genome shotgun (WGS) entry which is preliminary data.</text>
</comment>
<keyword evidence="4" id="KW-1185">Reference proteome</keyword>
<protein>
    <recommendedName>
        <fullName evidence="6">MRPL25 domain-containing protein</fullName>
    </recommendedName>
</protein>
<accession>A0A507D911</accession>
<dbReference type="Gene3D" id="6.10.280.120">
    <property type="entry name" value="Growth arrest and DNA-damage-inducible proteins-interacting protein 1"/>
    <property type="match status" value="1"/>
</dbReference>
<dbReference type="InterPro" id="IPR043035">
    <property type="entry name" value="Ribosomal_mL64_sf"/>
</dbReference>
<dbReference type="VEuPathDB" id="FungiDB:SeMB42_g03175"/>
<evidence type="ECO:0000256" key="1">
    <source>
        <dbReference type="SAM" id="MobiDB-lite"/>
    </source>
</evidence>
<dbReference type="EMBL" id="QEAM01000156">
    <property type="protein sequence ID" value="TPX45089.1"/>
    <property type="molecule type" value="Genomic_DNA"/>
</dbReference>
<sequence length="159" mass="18684">MPHHSWPFHVSSTISIIVVMRYIRFPKKFPSDKILSTISSPPPSSSYYPTRRPKTLDNPYLPWKGRTRIPHKMQLELWNTAILADLDPKKHFRGLKDPNVSTSEDTVKVLEKKGSESILKSFAREKKINENMRKMPQRLKQFEEDRRKQKQASKPDLPF</sequence>
<gene>
    <name evidence="2" type="ORF">SeLEV6574_g04112</name>
    <name evidence="3" type="ORF">SeMB42_g03175</name>
</gene>
<evidence type="ECO:0000313" key="3">
    <source>
        <dbReference type="EMBL" id="TPX47835.1"/>
    </source>
</evidence>
<evidence type="ECO:0000313" key="2">
    <source>
        <dbReference type="EMBL" id="TPX45089.1"/>
    </source>
</evidence>
<evidence type="ECO:0000313" key="4">
    <source>
        <dbReference type="Proteomes" id="UP000317494"/>
    </source>
</evidence>
<dbReference type="Proteomes" id="UP000317494">
    <property type="component" value="Unassembled WGS sequence"/>
</dbReference>
<dbReference type="OrthoDB" id="18529at2759"/>
<evidence type="ECO:0008006" key="6">
    <source>
        <dbReference type="Google" id="ProtNLM"/>
    </source>
</evidence>
<dbReference type="EMBL" id="QEAN01000109">
    <property type="protein sequence ID" value="TPX47835.1"/>
    <property type="molecule type" value="Genomic_DNA"/>
</dbReference>
<organism evidence="3 4">
    <name type="scientific">Synchytrium endobioticum</name>
    <dbReference type="NCBI Taxonomy" id="286115"/>
    <lineage>
        <taxon>Eukaryota</taxon>
        <taxon>Fungi</taxon>
        <taxon>Fungi incertae sedis</taxon>
        <taxon>Chytridiomycota</taxon>
        <taxon>Chytridiomycota incertae sedis</taxon>
        <taxon>Chytridiomycetes</taxon>
        <taxon>Synchytriales</taxon>
        <taxon>Synchytriaceae</taxon>
        <taxon>Synchytrium</taxon>
    </lineage>
</organism>
<dbReference type="Proteomes" id="UP000320475">
    <property type="component" value="Unassembled WGS sequence"/>
</dbReference>
<proteinExistence type="predicted"/>
<feature type="region of interest" description="Disordered" evidence="1">
    <location>
        <begin position="128"/>
        <end position="159"/>
    </location>
</feature>
<evidence type="ECO:0000313" key="5">
    <source>
        <dbReference type="Proteomes" id="UP000320475"/>
    </source>
</evidence>
<reference evidence="4 5" key="1">
    <citation type="journal article" date="2019" name="Sci. Rep.">
        <title>Comparative genomics of chytrid fungi reveal insights into the obligate biotrophic and pathogenic lifestyle of Synchytrium endobioticum.</title>
        <authorList>
            <person name="van de Vossenberg B.T.L.H."/>
            <person name="Warris S."/>
            <person name="Nguyen H.D.T."/>
            <person name="van Gent-Pelzer M.P.E."/>
            <person name="Joly D.L."/>
            <person name="van de Geest H.C."/>
            <person name="Bonants P.J.M."/>
            <person name="Smith D.S."/>
            <person name="Levesque C.A."/>
            <person name="van der Lee T.A.J."/>
        </authorList>
    </citation>
    <scope>NUCLEOTIDE SEQUENCE [LARGE SCALE GENOMIC DNA]</scope>
    <source>
        <strain evidence="2 5">LEV6574</strain>
        <strain evidence="3 4">MB42</strain>
    </source>
</reference>